<proteinExistence type="predicted"/>
<dbReference type="InterPro" id="IPR025553">
    <property type="entry name" value="YppF"/>
</dbReference>
<evidence type="ECO:0000313" key="2">
    <source>
        <dbReference type="Proteomes" id="UP000789423"/>
    </source>
</evidence>
<keyword evidence="2" id="KW-1185">Reference proteome</keyword>
<sequence>MVLGDLKQDFFEKKGYEPEDLNELLDFARHSYLQGKICLSQYRSVTRELETIGATKPAYETEKNIVTEV</sequence>
<protein>
    <recommendedName>
        <fullName evidence="3">YppF-like protein</fullName>
    </recommendedName>
</protein>
<dbReference type="RefSeq" id="WP_098309369.1">
    <property type="nucleotide sequence ID" value="NZ_CAKJTI010000003.1"/>
</dbReference>
<dbReference type="EMBL" id="CAKJTI010000003">
    <property type="protein sequence ID" value="CAG9611804.1"/>
    <property type="molecule type" value="Genomic_DNA"/>
</dbReference>
<dbReference type="Pfam" id="PF14178">
    <property type="entry name" value="YppF"/>
    <property type="match status" value="1"/>
</dbReference>
<organism evidence="1 2">
    <name type="scientific">Bacillus rhizoplanae</name>
    <dbReference type="NCBI Taxonomy" id="2880966"/>
    <lineage>
        <taxon>Bacteria</taxon>
        <taxon>Bacillati</taxon>
        <taxon>Bacillota</taxon>
        <taxon>Bacilli</taxon>
        <taxon>Bacillales</taxon>
        <taxon>Bacillaceae</taxon>
        <taxon>Bacillus</taxon>
    </lineage>
</organism>
<accession>A0ABN7ZSD3</accession>
<reference evidence="1 2" key="1">
    <citation type="submission" date="2021-10" db="EMBL/GenBank/DDBJ databases">
        <authorList>
            <person name="Criscuolo A."/>
        </authorList>
    </citation>
    <scope>NUCLEOTIDE SEQUENCE [LARGE SCALE GENOMIC DNA]</scope>
    <source>
        <strain evidence="2">CIP 111899</strain>
    </source>
</reference>
<name>A0ABN7ZSD3_9BACI</name>
<gene>
    <name evidence="1" type="ORF">BACCIP111899_00976</name>
</gene>
<dbReference type="Proteomes" id="UP000789423">
    <property type="component" value="Unassembled WGS sequence"/>
</dbReference>
<evidence type="ECO:0008006" key="3">
    <source>
        <dbReference type="Google" id="ProtNLM"/>
    </source>
</evidence>
<evidence type="ECO:0000313" key="1">
    <source>
        <dbReference type="EMBL" id="CAG9611804.1"/>
    </source>
</evidence>
<comment type="caution">
    <text evidence="1">The sequence shown here is derived from an EMBL/GenBank/DDBJ whole genome shotgun (WGS) entry which is preliminary data.</text>
</comment>